<name>A0AAF0V1Z6_SOLVR</name>
<accession>A0AAF0V1Z6</accession>
<protein>
    <recommendedName>
        <fullName evidence="3">Integrase zinc-binding domain-containing protein</fullName>
    </recommendedName>
</protein>
<proteinExistence type="predicted"/>
<sequence length="89" mass="10488">MKKDIAKFVAKCPNCQQVKVEHHKLGGLSQDICIHTWKWEDLNMNLIVGLPRTRWQHDSIWVIVDCMKKSAHFIPVKVYYSAKDYAKLY</sequence>
<organism evidence="1 2">
    <name type="scientific">Solanum verrucosum</name>
    <dbReference type="NCBI Taxonomy" id="315347"/>
    <lineage>
        <taxon>Eukaryota</taxon>
        <taxon>Viridiplantae</taxon>
        <taxon>Streptophyta</taxon>
        <taxon>Embryophyta</taxon>
        <taxon>Tracheophyta</taxon>
        <taxon>Spermatophyta</taxon>
        <taxon>Magnoliopsida</taxon>
        <taxon>eudicotyledons</taxon>
        <taxon>Gunneridae</taxon>
        <taxon>Pentapetalae</taxon>
        <taxon>asterids</taxon>
        <taxon>lamiids</taxon>
        <taxon>Solanales</taxon>
        <taxon>Solanaceae</taxon>
        <taxon>Solanoideae</taxon>
        <taxon>Solaneae</taxon>
        <taxon>Solanum</taxon>
    </lineage>
</organism>
<reference evidence="1" key="1">
    <citation type="submission" date="2023-08" db="EMBL/GenBank/DDBJ databases">
        <title>A de novo genome assembly of Solanum verrucosum Schlechtendal, a Mexican diploid species geographically isolated from the other diploid A-genome species in potato relatives.</title>
        <authorList>
            <person name="Hosaka K."/>
        </authorList>
    </citation>
    <scope>NUCLEOTIDE SEQUENCE</scope>
    <source>
        <tissue evidence="1">Young leaves</tissue>
    </source>
</reference>
<dbReference type="PANTHER" id="PTHR45835:SF91">
    <property type="entry name" value="RETROTRANSPOSON, TY3-GYPSY SUBCLASS-LIKE PROTEIN"/>
    <property type="match status" value="1"/>
</dbReference>
<keyword evidence="2" id="KW-1185">Reference proteome</keyword>
<gene>
    <name evidence="1" type="ORF">MTR67_048688</name>
</gene>
<dbReference type="PANTHER" id="PTHR45835">
    <property type="entry name" value="YALI0A06105P"/>
    <property type="match status" value="1"/>
</dbReference>
<evidence type="ECO:0000313" key="1">
    <source>
        <dbReference type="EMBL" id="WMV55303.1"/>
    </source>
</evidence>
<dbReference type="EMBL" id="CP133622">
    <property type="protein sequence ID" value="WMV55303.1"/>
    <property type="molecule type" value="Genomic_DNA"/>
</dbReference>
<evidence type="ECO:0000313" key="2">
    <source>
        <dbReference type="Proteomes" id="UP001234989"/>
    </source>
</evidence>
<evidence type="ECO:0008006" key="3">
    <source>
        <dbReference type="Google" id="ProtNLM"/>
    </source>
</evidence>
<dbReference type="Proteomes" id="UP001234989">
    <property type="component" value="Chromosome 11"/>
</dbReference>
<dbReference type="AlphaFoldDB" id="A0AAF0V1Z6"/>